<accession>A0A2R6Y120</accession>
<dbReference type="Proteomes" id="UP000244338">
    <property type="component" value="Unassembled WGS sequence"/>
</dbReference>
<proteinExistence type="predicted"/>
<reference evidence="3" key="1">
    <citation type="journal article" date="2018" name="Sci. Rep.">
        <title>Lignite coal burning seam in the remote Altai Mountains harbors a hydrogen-driven thermophilic microbial community.</title>
        <authorList>
            <person name="Kadnikov V.V."/>
            <person name="Mardanov A.V."/>
            <person name="Ivasenko D.A."/>
            <person name="Antsiferov D.V."/>
            <person name="Beletsky A.V."/>
            <person name="Karnachuk O.V."/>
            <person name="Ravin N.V."/>
        </authorList>
    </citation>
    <scope>NUCLEOTIDE SEQUENCE [LARGE SCALE GENOMIC DNA]</scope>
</reference>
<dbReference type="AlphaFoldDB" id="A0A2R6Y120"/>
<feature type="transmembrane region" description="Helical" evidence="1">
    <location>
        <begin position="121"/>
        <end position="140"/>
    </location>
</feature>
<feature type="transmembrane region" description="Helical" evidence="1">
    <location>
        <begin position="6"/>
        <end position="30"/>
    </location>
</feature>
<keyword evidence="1" id="KW-0472">Membrane</keyword>
<keyword evidence="1" id="KW-1133">Transmembrane helix</keyword>
<feature type="transmembrane region" description="Helical" evidence="1">
    <location>
        <begin position="78"/>
        <end position="100"/>
    </location>
</feature>
<name>A0A2R6Y120_9BACL</name>
<evidence type="ECO:0008006" key="4">
    <source>
        <dbReference type="Google" id="ProtNLM"/>
    </source>
</evidence>
<gene>
    <name evidence="2" type="ORF">BSOLF_0309</name>
</gene>
<sequence length="146" mass="16616">MRWLYTGIIFIHVLSVIASIGPYFVFFPLLKTLRTADGKMLQQSLAIFRFVVWLTKHAGHILVVSGAILWIWGGYPLLTTWIAVPVTILLGGLFFLVRAFSPTLRALEQGTIGREAAIKRLTRSTLIYLLVLTISLWFMIAKPVWW</sequence>
<dbReference type="EMBL" id="PEBX01000031">
    <property type="protein sequence ID" value="PTQ56374.1"/>
    <property type="molecule type" value="Genomic_DNA"/>
</dbReference>
<evidence type="ECO:0000256" key="1">
    <source>
        <dbReference type="SAM" id="Phobius"/>
    </source>
</evidence>
<evidence type="ECO:0000313" key="3">
    <source>
        <dbReference type="Proteomes" id="UP000244338"/>
    </source>
</evidence>
<evidence type="ECO:0000313" key="2">
    <source>
        <dbReference type="EMBL" id="PTQ56374.1"/>
    </source>
</evidence>
<protein>
    <recommendedName>
        <fullName evidence="4">DUF2269 family protein</fullName>
    </recommendedName>
</protein>
<feature type="transmembrane region" description="Helical" evidence="1">
    <location>
        <begin position="50"/>
        <end position="72"/>
    </location>
</feature>
<comment type="caution">
    <text evidence="2">The sequence shown here is derived from an EMBL/GenBank/DDBJ whole genome shotgun (WGS) entry which is preliminary data.</text>
</comment>
<keyword evidence="1" id="KW-0812">Transmembrane</keyword>
<organism evidence="2 3">
    <name type="scientific">Candidatus Carbonibacillus altaicus</name>
    <dbReference type="NCBI Taxonomy" id="2163959"/>
    <lineage>
        <taxon>Bacteria</taxon>
        <taxon>Bacillati</taxon>
        <taxon>Bacillota</taxon>
        <taxon>Bacilli</taxon>
        <taxon>Bacillales</taxon>
        <taxon>Candidatus Carbonibacillus</taxon>
    </lineage>
</organism>